<keyword evidence="8" id="KW-1185">Reference proteome</keyword>
<gene>
    <name evidence="9 10 11" type="primary">LOC106463347</name>
</gene>
<feature type="transmembrane region" description="Helical" evidence="6">
    <location>
        <begin position="231"/>
        <end position="252"/>
    </location>
</feature>
<evidence type="ECO:0000259" key="7">
    <source>
        <dbReference type="PROSITE" id="PS50850"/>
    </source>
</evidence>
<feature type="transmembrane region" description="Helical" evidence="6">
    <location>
        <begin position="347"/>
        <end position="365"/>
    </location>
</feature>
<reference evidence="9 10" key="1">
    <citation type="submission" date="2025-05" db="UniProtKB">
        <authorList>
            <consortium name="RefSeq"/>
        </authorList>
    </citation>
    <scope>IDENTIFICATION</scope>
    <source>
        <tissue evidence="9 10">Muscle</tissue>
    </source>
</reference>
<protein>
    <submittedName>
        <fullName evidence="9 10">Organic cation transporter protein-like isoform X1</fullName>
    </submittedName>
</protein>
<organism evidence="8 11">
    <name type="scientific">Limulus polyphemus</name>
    <name type="common">Atlantic horseshoe crab</name>
    <dbReference type="NCBI Taxonomy" id="6850"/>
    <lineage>
        <taxon>Eukaryota</taxon>
        <taxon>Metazoa</taxon>
        <taxon>Ecdysozoa</taxon>
        <taxon>Arthropoda</taxon>
        <taxon>Chelicerata</taxon>
        <taxon>Merostomata</taxon>
        <taxon>Xiphosura</taxon>
        <taxon>Limulidae</taxon>
        <taxon>Limulus</taxon>
    </lineage>
</organism>
<evidence type="ECO:0000313" key="9">
    <source>
        <dbReference type="RefSeq" id="XP_013778824.1"/>
    </source>
</evidence>
<evidence type="ECO:0000256" key="5">
    <source>
        <dbReference type="SAM" id="MobiDB-lite"/>
    </source>
</evidence>
<dbReference type="CDD" id="cd17317">
    <property type="entry name" value="MFS_SLC22"/>
    <property type="match status" value="1"/>
</dbReference>
<feature type="region of interest" description="Disordered" evidence="5">
    <location>
        <begin position="523"/>
        <end position="561"/>
    </location>
</feature>
<evidence type="ECO:0000313" key="10">
    <source>
        <dbReference type="RefSeq" id="XP_022246528.1"/>
    </source>
</evidence>
<dbReference type="InterPro" id="IPR005828">
    <property type="entry name" value="MFS_sugar_transport-like"/>
</dbReference>
<evidence type="ECO:0000256" key="1">
    <source>
        <dbReference type="ARBA" id="ARBA00004141"/>
    </source>
</evidence>
<dbReference type="RefSeq" id="XP_022246529.1">
    <property type="nucleotide sequence ID" value="XM_022390821.1"/>
</dbReference>
<feature type="transmembrane region" description="Helical" evidence="6">
    <location>
        <begin position="405"/>
        <end position="424"/>
    </location>
</feature>
<name>A0ABM1SSC3_LIMPO</name>
<feature type="transmembrane region" description="Helical" evidence="6">
    <location>
        <begin position="377"/>
        <end position="398"/>
    </location>
</feature>
<accession>A0ABM1SSC3</accession>
<keyword evidence="2 6" id="KW-0812">Transmembrane</keyword>
<dbReference type="Gene3D" id="1.20.1250.20">
    <property type="entry name" value="MFS general substrate transporter like domains"/>
    <property type="match status" value="1"/>
</dbReference>
<comment type="subcellular location">
    <subcellularLocation>
        <location evidence="1">Membrane</location>
        <topology evidence="1">Multi-pass membrane protein</topology>
    </subcellularLocation>
</comment>
<dbReference type="Pfam" id="PF00083">
    <property type="entry name" value="Sugar_tr"/>
    <property type="match status" value="1"/>
</dbReference>
<keyword evidence="3 6" id="KW-1133">Transmembrane helix</keyword>
<evidence type="ECO:0000256" key="6">
    <source>
        <dbReference type="SAM" id="Phobius"/>
    </source>
</evidence>
<dbReference type="InterPro" id="IPR036259">
    <property type="entry name" value="MFS_trans_sf"/>
</dbReference>
<dbReference type="PROSITE" id="PS50850">
    <property type="entry name" value="MFS"/>
    <property type="match status" value="1"/>
</dbReference>
<feature type="transmembrane region" description="Helical" evidence="6">
    <location>
        <begin position="20"/>
        <end position="42"/>
    </location>
</feature>
<dbReference type="GeneID" id="106463347"/>
<feature type="domain" description="Major facilitator superfamily (MFS) profile" evidence="7">
    <location>
        <begin position="97"/>
        <end position="519"/>
    </location>
</feature>
<dbReference type="Proteomes" id="UP000694941">
    <property type="component" value="Unplaced"/>
</dbReference>
<feature type="transmembrane region" description="Helical" evidence="6">
    <location>
        <begin position="173"/>
        <end position="195"/>
    </location>
</feature>
<sequence length="561" mass="63079">MAEDVITHLVGDFGPWQRRVLFLSWLVGFSVAFHNLAVSFFMPNIDHWCSRPPFLSNISYDLWKNLTIPIEEIRGQVRYSQCQMYELGDEDNYLLNYLNMTELPATVINRSVSCASWDYDRSLYKGTIVEKWNLVCEREALRSLMQTSYMVGFLVGSIVFGTISDRFGRRTTALLSILISIIAGISAALSPYYWLFLLMRFIVALGVAGLANSGFVLVIEVCGPTKRSTVAVIKELGFAVGLMVLAGLAYLWRDWFPLQLTISIFPLITFVLYYWFLPESPRWLLTRNRIADAEKILHKAALLNNTSAPNVSSDRREILNNHKRAGPANLIVHTVVDLLRTPNLRKISLNMFFCWFINAFVYYGLSLGVVDLDGNPYLNVFISGLMEIPAYVLTIFVLHQWGRQYPLCFFMVIGGISCSIMPAVPQDMDVVKVVLAMFGKFCITSSFEIVYIYGAELYPTTIRNMGIGCSCMCARVGSAVAPLVRYLGVVLDPNVPPAVYGSLAVTSGLLVLLLPETKNRSLPETLEDGENFGRKERSSSENPQKKIKAPTQRNKDTSVED</sequence>
<dbReference type="InterPro" id="IPR020846">
    <property type="entry name" value="MFS_dom"/>
</dbReference>
<dbReference type="RefSeq" id="XP_013778824.1">
    <property type="nucleotide sequence ID" value="XM_013923370.2"/>
</dbReference>
<dbReference type="RefSeq" id="XP_022246528.1">
    <property type="nucleotide sequence ID" value="XM_022390820.1"/>
</dbReference>
<evidence type="ECO:0000313" key="11">
    <source>
        <dbReference type="RefSeq" id="XP_022246529.1"/>
    </source>
</evidence>
<dbReference type="SUPFAM" id="SSF103473">
    <property type="entry name" value="MFS general substrate transporter"/>
    <property type="match status" value="1"/>
</dbReference>
<feature type="transmembrane region" description="Helical" evidence="6">
    <location>
        <begin position="258"/>
        <end position="277"/>
    </location>
</feature>
<evidence type="ECO:0000256" key="4">
    <source>
        <dbReference type="ARBA" id="ARBA00023136"/>
    </source>
</evidence>
<dbReference type="PANTHER" id="PTHR24064">
    <property type="entry name" value="SOLUTE CARRIER FAMILY 22 MEMBER"/>
    <property type="match status" value="1"/>
</dbReference>
<evidence type="ECO:0000313" key="8">
    <source>
        <dbReference type="Proteomes" id="UP000694941"/>
    </source>
</evidence>
<keyword evidence="4 6" id="KW-0472">Membrane</keyword>
<evidence type="ECO:0000256" key="3">
    <source>
        <dbReference type="ARBA" id="ARBA00022989"/>
    </source>
</evidence>
<feature type="transmembrane region" description="Helical" evidence="6">
    <location>
        <begin position="201"/>
        <end position="219"/>
    </location>
</feature>
<evidence type="ECO:0000256" key="2">
    <source>
        <dbReference type="ARBA" id="ARBA00022692"/>
    </source>
</evidence>
<proteinExistence type="predicted"/>
<feature type="transmembrane region" description="Helical" evidence="6">
    <location>
        <begin position="430"/>
        <end position="453"/>
    </location>
</feature>